<keyword evidence="3" id="KW-1185">Reference proteome</keyword>
<accession>A0A8K0E7J6</accession>
<organism evidence="2 3">
    <name type="scientific">Branchiostoma lanceolatum</name>
    <name type="common">Common lancelet</name>
    <name type="synonym">Amphioxus lanceolatum</name>
    <dbReference type="NCBI Taxonomy" id="7740"/>
    <lineage>
        <taxon>Eukaryota</taxon>
        <taxon>Metazoa</taxon>
        <taxon>Chordata</taxon>
        <taxon>Cephalochordata</taxon>
        <taxon>Leptocardii</taxon>
        <taxon>Amphioxiformes</taxon>
        <taxon>Branchiostomatidae</taxon>
        <taxon>Branchiostoma</taxon>
    </lineage>
</organism>
<dbReference type="Proteomes" id="UP000838412">
    <property type="component" value="Chromosome 13"/>
</dbReference>
<gene>
    <name evidence="2" type="primary">Hypp7121</name>
    <name evidence="2" type="ORF">BLAG_LOCUS6501</name>
</gene>
<evidence type="ECO:0000256" key="1">
    <source>
        <dbReference type="SAM" id="MobiDB-lite"/>
    </source>
</evidence>
<proteinExistence type="predicted"/>
<feature type="region of interest" description="Disordered" evidence="1">
    <location>
        <begin position="52"/>
        <end position="73"/>
    </location>
</feature>
<dbReference type="EMBL" id="OV696698">
    <property type="protein sequence ID" value="CAH1243569.1"/>
    <property type="molecule type" value="Genomic_DNA"/>
</dbReference>
<evidence type="ECO:0000313" key="2">
    <source>
        <dbReference type="EMBL" id="CAH1243569.1"/>
    </source>
</evidence>
<name>A0A8K0E7J6_BRALA</name>
<dbReference type="AlphaFoldDB" id="A0A8K0E7J6"/>
<sequence length="84" mass="9082">MIPTIQRDRIRLTTPQLQTWPDVSTRCGALSLTYRGVTQRVQVTKVSSADLVASAPGSGEGEAGSRTDMAPAKRDQKVETILIV</sequence>
<protein>
    <submittedName>
        <fullName evidence="2">Hypp7121 protein</fullName>
    </submittedName>
</protein>
<evidence type="ECO:0000313" key="3">
    <source>
        <dbReference type="Proteomes" id="UP000838412"/>
    </source>
</evidence>
<reference evidence="2" key="1">
    <citation type="submission" date="2022-01" db="EMBL/GenBank/DDBJ databases">
        <authorList>
            <person name="Braso-Vives M."/>
        </authorList>
    </citation>
    <scope>NUCLEOTIDE SEQUENCE</scope>
</reference>